<dbReference type="AlphaFoldDB" id="A0AAD7K816"/>
<dbReference type="Proteomes" id="UP001215280">
    <property type="component" value="Unassembled WGS sequence"/>
</dbReference>
<organism evidence="2 3">
    <name type="scientific">Mycena maculata</name>
    <dbReference type="NCBI Taxonomy" id="230809"/>
    <lineage>
        <taxon>Eukaryota</taxon>
        <taxon>Fungi</taxon>
        <taxon>Dikarya</taxon>
        <taxon>Basidiomycota</taxon>
        <taxon>Agaricomycotina</taxon>
        <taxon>Agaricomycetes</taxon>
        <taxon>Agaricomycetidae</taxon>
        <taxon>Agaricales</taxon>
        <taxon>Marasmiineae</taxon>
        <taxon>Mycenaceae</taxon>
        <taxon>Mycena</taxon>
    </lineage>
</organism>
<feature type="region of interest" description="Disordered" evidence="1">
    <location>
        <begin position="133"/>
        <end position="255"/>
    </location>
</feature>
<evidence type="ECO:0000256" key="1">
    <source>
        <dbReference type="SAM" id="MobiDB-lite"/>
    </source>
</evidence>
<protein>
    <submittedName>
        <fullName evidence="2">Uncharacterized protein</fullName>
    </submittedName>
</protein>
<accession>A0AAD7K816</accession>
<comment type="caution">
    <text evidence="2">The sequence shown here is derived from an EMBL/GenBank/DDBJ whole genome shotgun (WGS) entry which is preliminary data.</text>
</comment>
<dbReference type="EMBL" id="JARJLG010000006">
    <property type="protein sequence ID" value="KAJ7780236.1"/>
    <property type="molecule type" value="Genomic_DNA"/>
</dbReference>
<evidence type="ECO:0000313" key="3">
    <source>
        <dbReference type="Proteomes" id="UP001215280"/>
    </source>
</evidence>
<keyword evidence="3" id="KW-1185">Reference proteome</keyword>
<gene>
    <name evidence="2" type="ORF">DFH07DRAFT_950281</name>
</gene>
<name>A0AAD7K816_9AGAR</name>
<evidence type="ECO:0000313" key="2">
    <source>
        <dbReference type="EMBL" id="KAJ7780236.1"/>
    </source>
</evidence>
<proteinExistence type="predicted"/>
<sequence>MNFRGAGNRRGPSSLEIAIMIGNLNPNSTTRPCTQCSREVPKNQVLLTCDKCRESKKRQKARRKERDLAIEEGSGKGPNGRFSSAPLQAVIARQDQETATKRAARRKDPTKATTPISNPNSMGMILQAILNEHEAGSSSAPKKKATKKTTRDEESLEDVTNRCIAEMTAAKGKSGAGTKRKLKEVDPNEPGSVYDAETARKRMRGDMPKPVPNAGASLAAASKELDKEDIKGQTRNPRNQFLRKAAEAGEPLRVD</sequence>
<feature type="region of interest" description="Disordered" evidence="1">
    <location>
        <begin position="55"/>
        <end position="120"/>
    </location>
</feature>
<feature type="compositionally biased region" description="Basic and acidic residues" evidence="1">
    <location>
        <begin position="223"/>
        <end position="232"/>
    </location>
</feature>
<feature type="compositionally biased region" description="Polar residues" evidence="1">
    <location>
        <begin position="111"/>
        <end position="120"/>
    </location>
</feature>
<feature type="compositionally biased region" description="Basic and acidic residues" evidence="1">
    <location>
        <begin position="94"/>
        <end position="110"/>
    </location>
</feature>
<reference evidence="2" key="1">
    <citation type="submission" date="2023-03" db="EMBL/GenBank/DDBJ databases">
        <title>Massive genome expansion in bonnet fungi (Mycena s.s.) driven by repeated elements and novel gene families across ecological guilds.</title>
        <authorList>
            <consortium name="Lawrence Berkeley National Laboratory"/>
            <person name="Harder C.B."/>
            <person name="Miyauchi S."/>
            <person name="Viragh M."/>
            <person name="Kuo A."/>
            <person name="Thoen E."/>
            <person name="Andreopoulos B."/>
            <person name="Lu D."/>
            <person name="Skrede I."/>
            <person name="Drula E."/>
            <person name="Henrissat B."/>
            <person name="Morin E."/>
            <person name="Kohler A."/>
            <person name="Barry K."/>
            <person name="LaButti K."/>
            <person name="Morin E."/>
            <person name="Salamov A."/>
            <person name="Lipzen A."/>
            <person name="Mereny Z."/>
            <person name="Hegedus B."/>
            <person name="Baldrian P."/>
            <person name="Stursova M."/>
            <person name="Weitz H."/>
            <person name="Taylor A."/>
            <person name="Grigoriev I.V."/>
            <person name="Nagy L.G."/>
            <person name="Martin F."/>
            <person name="Kauserud H."/>
        </authorList>
    </citation>
    <scope>NUCLEOTIDE SEQUENCE</scope>
    <source>
        <strain evidence="2">CBHHK188m</strain>
    </source>
</reference>
<feature type="compositionally biased region" description="Basic and acidic residues" evidence="1">
    <location>
        <begin position="197"/>
        <end position="207"/>
    </location>
</feature>
<feature type="compositionally biased region" description="Basic and acidic residues" evidence="1">
    <location>
        <begin position="244"/>
        <end position="255"/>
    </location>
</feature>